<dbReference type="SUPFAM" id="SSF52499">
    <property type="entry name" value="Isochorismatase-like hydrolases"/>
    <property type="match status" value="1"/>
</dbReference>
<evidence type="ECO:0000256" key="1">
    <source>
        <dbReference type="ARBA" id="ARBA00022801"/>
    </source>
</evidence>
<dbReference type="AlphaFoldDB" id="A0A327L8T4"/>
<dbReference type="Gene3D" id="3.10.180.10">
    <property type="entry name" value="2,3-Dihydroxybiphenyl 1,2-Dioxygenase, domain 1"/>
    <property type="match status" value="1"/>
</dbReference>
<feature type="domain" description="VOC" evidence="2">
    <location>
        <begin position="215"/>
        <end position="324"/>
    </location>
</feature>
<comment type="caution">
    <text evidence="3">The sequence shown here is derived from an EMBL/GenBank/DDBJ whole genome shotgun (WGS) entry which is preliminary data.</text>
</comment>
<dbReference type="PROSITE" id="PS51819">
    <property type="entry name" value="VOC"/>
    <property type="match status" value="1"/>
</dbReference>
<dbReference type="OrthoDB" id="9807387at2"/>
<dbReference type="EMBL" id="NPEX01000005">
    <property type="protein sequence ID" value="RAI45912.1"/>
    <property type="molecule type" value="Genomic_DNA"/>
</dbReference>
<dbReference type="InterPro" id="IPR029068">
    <property type="entry name" value="Glyas_Bleomycin-R_OHBP_Dase"/>
</dbReference>
<dbReference type="Proteomes" id="UP000249130">
    <property type="component" value="Unassembled WGS sequence"/>
</dbReference>
<dbReference type="InterPro" id="IPR037523">
    <property type="entry name" value="VOC_core"/>
</dbReference>
<reference evidence="3 4" key="1">
    <citation type="submission" date="2017-07" db="EMBL/GenBank/DDBJ databases">
        <title>Draft Genome Sequences of Select Purple Nonsulfur Bacteria.</title>
        <authorList>
            <person name="Lasarre B."/>
            <person name="Mckinlay J.B."/>
        </authorList>
    </citation>
    <scope>NUCLEOTIDE SEQUENCE [LARGE SCALE GENOMIC DNA]</scope>
    <source>
        <strain evidence="3 4">DSM 5909</strain>
    </source>
</reference>
<dbReference type="InterPro" id="IPR004360">
    <property type="entry name" value="Glyas_Fos-R_dOase_dom"/>
</dbReference>
<keyword evidence="1" id="KW-0378">Hydrolase</keyword>
<dbReference type="Pfam" id="PF00903">
    <property type="entry name" value="Glyoxalase"/>
    <property type="match status" value="1"/>
</dbReference>
<dbReference type="InterPro" id="IPR036380">
    <property type="entry name" value="Isochorismatase-like_sf"/>
</dbReference>
<dbReference type="PANTHER" id="PTHR43540">
    <property type="entry name" value="PEROXYUREIDOACRYLATE/UREIDOACRYLATE AMIDOHYDROLASE-RELATED"/>
    <property type="match status" value="1"/>
</dbReference>
<dbReference type="GO" id="GO:0016787">
    <property type="term" value="F:hydrolase activity"/>
    <property type="evidence" value="ECO:0007669"/>
    <property type="project" value="UniProtKB-KW"/>
</dbReference>
<name>A0A327L8T4_9BRAD</name>
<dbReference type="InterPro" id="IPR000868">
    <property type="entry name" value="Isochorismatase-like_dom"/>
</dbReference>
<dbReference type="Pfam" id="PF00857">
    <property type="entry name" value="Isochorismatase"/>
    <property type="match status" value="1"/>
</dbReference>
<accession>A0A327L8T4</accession>
<protein>
    <submittedName>
        <fullName evidence="3">Isochorismatase</fullName>
    </submittedName>
</protein>
<keyword evidence="4" id="KW-1185">Reference proteome</keyword>
<dbReference type="PANTHER" id="PTHR43540:SF6">
    <property type="entry name" value="ISOCHORISMATASE-LIKE DOMAIN-CONTAINING PROTEIN"/>
    <property type="match status" value="1"/>
</dbReference>
<dbReference type="RefSeq" id="WP_111417272.1">
    <property type="nucleotide sequence ID" value="NZ_NPEX01000005.1"/>
</dbReference>
<evidence type="ECO:0000313" key="4">
    <source>
        <dbReference type="Proteomes" id="UP000249130"/>
    </source>
</evidence>
<dbReference type="InterPro" id="IPR050272">
    <property type="entry name" value="Isochorismatase-like_hydrls"/>
</dbReference>
<evidence type="ECO:0000313" key="3">
    <source>
        <dbReference type="EMBL" id="RAI45912.1"/>
    </source>
</evidence>
<organism evidence="3 4">
    <name type="scientific">Rhodoplanes roseus</name>
    <dbReference type="NCBI Taxonomy" id="29409"/>
    <lineage>
        <taxon>Bacteria</taxon>
        <taxon>Pseudomonadati</taxon>
        <taxon>Pseudomonadota</taxon>
        <taxon>Alphaproteobacteria</taxon>
        <taxon>Hyphomicrobiales</taxon>
        <taxon>Nitrobacteraceae</taxon>
        <taxon>Rhodoplanes</taxon>
    </lineage>
</organism>
<sequence>MSLDAIAIESAALLVIDMQNGFLHEAGTLGLSGVDVGRLSAIVGPVAALVDKFQAAGVPVIWTVQEHFSVDASRARKKLAAHTARRKQVSCLAGSWDAEIVETLKPFAAKTPSFVIRKHRFGAFHETRLEILLRQLGVTTLFVVGTTANACVETSIREAYLRDYDVVAVTDCISGVDPAWEEAARKVWAQYFCVLASSDEVAGWVDAASAPCIVEFAHMLLQVGDIEASRHFYADLAGFTPRNAKPLPDGRPFVPFMQGLALTSGGAGARQIDHMAFRVKDVRTLAARLDAAGVSFFQPLHDGIYGLTIYVADPDGTKVEFYEPGEKL</sequence>
<dbReference type="SUPFAM" id="SSF54593">
    <property type="entry name" value="Glyoxalase/Bleomycin resistance protein/Dihydroxybiphenyl dioxygenase"/>
    <property type="match status" value="1"/>
</dbReference>
<proteinExistence type="predicted"/>
<dbReference type="Gene3D" id="3.40.50.850">
    <property type="entry name" value="Isochorismatase-like"/>
    <property type="match status" value="1"/>
</dbReference>
<dbReference type="CDD" id="cd00431">
    <property type="entry name" value="cysteine_hydrolases"/>
    <property type="match status" value="1"/>
</dbReference>
<gene>
    <name evidence="3" type="ORF">CH341_01520</name>
</gene>
<evidence type="ECO:0000259" key="2">
    <source>
        <dbReference type="PROSITE" id="PS51819"/>
    </source>
</evidence>